<dbReference type="InterPro" id="IPR031803">
    <property type="entry name" value="BAT_GAF/HTH-assoc"/>
</dbReference>
<dbReference type="EMBL" id="RAPO01000004">
    <property type="protein sequence ID" value="RKD89062.1"/>
    <property type="molecule type" value="Genomic_DNA"/>
</dbReference>
<evidence type="ECO:0000256" key="1">
    <source>
        <dbReference type="ARBA" id="ARBA00023015"/>
    </source>
</evidence>
<dbReference type="Gene3D" id="3.30.450.40">
    <property type="match status" value="1"/>
</dbReference>
<dbReference type="Pfam" id="PF00989">
    <property type="entry name" value="PAS"/>
    <property type="match status" value="1"/>
</dbReference>
<dbReference type="Pfam" id="PF13185">
    <property type="entry name" value="GAF_2"/>
    <property type="match status" value="1"/>
</dbReference>
<dbReference type="InterPro" id="IPR029016">
    <property type="entry name" value="GAF-like_dom_sf"/>
</dbReference>
<dbReference type="Gene3D" id="3.30.450.20">
    <property type="entry name" value="PAS domain"/>
    <property type="match status" value="1"/>
</dbReference>
<protein>
    <submittedName>
        <fullName evidence="5">PAS domain S-box-containing protein</fullName>
    </submittedName>
</protein>
<reference evidence="5 6" key="1">
    <citation type="submission" date="2018-09" db="EMBL/GenBank/DDBJ databases">
        <title>Genomic Encyclopedia of Archaeal and Bacterial Type Strains, Phase II (KMG-II): from individual species to whole genera.</title>
        <authorList>
            <person name="Goeker M."/>
        </authorList>
    </citation>
    <scope>NUCLEOTIDE SEQUENCE [LARGE SCALE GENOMIC DNA]</scope>
    <source>
        <strain evidence="5 6">DSM 13151</strain>
    </source>
</reference>
<dbReference type="InterPro" id="IPR035965">
    <property type="entry name" value="PAS-like_dom_sf"/>
</dbReference>
<dbReference type="InterPro" id="IPR013767">
    <property type="entry name" value="PAS_fold"/>
</dbReference>
<dbReference type="PANTHER" id="PTHR34236:SF1">
    <property type="entry name" value="DIMETHYL SULFOXIDE REDUCTASE TRANSCRIPTIONAL ACTIVATOR"/>
    <property type="match status" value="1"/>
</dbReference>
<dbReference type="SUPFAM" id="SSF55785">
    <property type="entry name" value="PYP-like sensor domain (PAS domain)"/>
    <property type="match status" value="1"/>
</dbReference>
<gene>
    <name evidence="5" type="ORF">ATJ93_3884</name>
</gene>
<dbReference type="CDD" id="cd00130">
    <property type="entry name" value="PAS"/>
    <property type="match status" value="1"/>
</dbReference>
<feature type="compositionally biased region" description="Basic and acidic residues" evidence="3">
    <location>
        <begin position="81"/>
        <end position="90"/>
    </location>
</feature>
<name>A0A3R7FTG7_9EURY</name>
<keyword evidence="2" id="KW-0804">Transcription</keyword>
<dbReference type="RefSeq" id="WP_120246221.1">
    <property type="nucleotide sequence ID" value="NZ_RAPO01000004.1"/>
</dbReference>
<dbReference type="Pfam" id="PF04967">
    <property type="entry name" value="HTH_10"/>
    <property type="match status" value="1"/>
</dbReference>
<accession>A0A3R7FTG7</accession>
<dbReference type="InterPro" id="IPR000014">
    <property type="entry name" value="PAS"/>
</dbReference>
<evidence type="ECO:0000256" key="3">
    <source>
        <dbReference type="SAM" id="MobiDB-lite"/>
    </source>
</evidence>
<comment type="caution">
    <text evidence="5">The sequence shown here is derived from an EMBL/GenBank/DDBJ whole genome shotgun (WGS) entry which is preliminary data.</text>
</comment>
<dbReference type="InterPro" id="IPR003018">
    <property type="entry name" value="GAF"/>
</dbReference>
<keyword evidence="6" id="KW-1185">Reference proteome</keyword>
<dbReference type="PANTHER" id="PTHR34236">
    <property type="entry name" value="DIMETHYL SULFOXIDE REDUCTASE TRANSCRIPTIONAL ACTIVATOR"/>
    <property type="match status" value="1"/>
</dbReference>
<dbReference type="Pfam" id="PF15915">
    <property type="entry name" value="BAT"/>
    <property type="match status" value="1"/>
</dbReference>
<dbReference type="SUPFAM" id="SSF55781">
    <property type="entry name" value="GAF domain-like"/>
    <property type="match status" value="1"/>
</dbReference>
<evidence type="ECO:0000313" key="6">
    <source>
        <dbReference type="Proteomes" id="UP000283805"/>
    </source>
</evidence>
<dbReference type="InterPro" id="IPR007050">
    <property type="entry name" value="HTH_bacterioopsin"/>
</dbReference>
<sequence>MAGQSLTDSLRETLALFDGSGTPRTTAELADDLEIGRRSTYERLERLVERGELETKRVGASARVWWRPRSSAETPDSASDAETRSSRDRSGSIVDGLERFAICLLDPNGRVRTWNAGAERITGSATGDALGEHVSTFYTAADRQATGPEAALETAADAGAVETDRWRVRGDGSTDRAAGIVEAIRDGSGNLDGFAAVLRDAAEQQETTPRETADRLRRQREQLEALNTLNDVVREIIDAITQRSTRGEIERVVCEHLAATESYLFAWIGDVDVTSQTVVGRTEAGVEGYLDGISISVDPDDERSNGPTGRAILEREIQTTQDIRADDRHDPWRSHIEKYGFRSSAAIPIVHEETVYGVLNVYAERPRAFEGRERDVISQLGEVVGHAIAAAERKRALMSDTVVELQFRIRDVFAALDVDTPTTGTITLDHVVSIEDDEYLVYGNVTADAVDGLESLVETLPHWVSVTYRTGGDERGFELRLSEPPVLSTVASLGGSVETAVIEDGDYLMTLHAAPGADVRQVVDTVQEAYHNAKLLKQRQLRIDTPERVRDVLEADLTDRQRAALEATYHAGYYEWPRDASGEDVAESLDIAPPTFNQHLRKAQRKVFDSLLSSPGRPAE</sequence>
<dbReference type="GO" id="GO:0006355">
    <property type="term" value="P:regulation of DNA-templated transcription"/>
    <property type="evidence" value="ECO:0007669"/>
    <property type="project" value="InterPro"/>
</dbReference>
<keyword evidence="1" id="KW-0805">Transcription regulation</keyword>
<dbReference type="NCBIfam" id="TIGR00229">
    <property type="entry name" value="sensory_box"/>
    <property type="match status" value="1"/>
</dbReference>
<dbReference type="SMART" id="SM00065">
    <property type="entry name" value="GAF"/>
    <property type="match status" value="1"/>
</dbReference>
<organism evidence="5 6">
    <name type="scientific">Halopiger aswanensis</name>
    <dbReference type="NCBI Taxonomy" id="148449"/>
    <lineage>
        <taxon>Archaea</taxon>
        <taxon>Methanobacteriati</taxon>
        <taxon>Methanobacteriota</taxon>
        <taxon>Stenosarchaea group</taxon>
        <taxon>Halobacteria</taxon>
        <taxon>Halobacteriales</taxon>
        <taxon>Natrialbaceae</taxon>
        <taxon>Halopiger</taxon>
    </lineage>
</organism>
<dbReference type="Proteomes" id="UP000283805">
    <property type="component" value="Unassembled WGS sequence"/>
</dbReference>
<feature type="region of interest" description="Disordered" evidence="3">
    <location>
        <begin position="68"/>
        <end position="90"/>
    </location>
</feature>
<dbReference type="AlphaFoldDB" id="A0A3R7FTG7"/>
<dbReference type="OrthoDB" id="205707at2157"/>
<proteinExistence type="predicted"/>
<evidence type="ECO:0000259" key="4">
    <source>
        <dbReference type="SMART" id="SM00065"/>
    </source>
</evidence>
<evidence type="ECO:0000256" key="2">
    <source>
        <dbReference type="ARBA" id="ARBA00023163"/>
    </source>
</evidence>
<evidence type="ECO:0000313" key="5">
    <source>
        <dbReference type="EMBL" id="RKD89062.1"/>
    </source>
</evidence>
<feature type="domain" description="GAF" evidence="4">
    <location>
        <begin position="228"/>
        <end position="398"/>
    </location>
</feature>